<keyword evidence="1" id="KW-0472">Membrane</keyword>
<dbReference type="EMBL" id="BAAAZA010000021">
    <property type="protein sequence ID" value="GAA3885528.1"/>
    <property type="molecule type" value="Genomic_DNA"/>
</dbReference>
<organism evidence="3 4">
    <name type="scientific">Streptomyces lannensis</name>
    <dbReference type="NCBI Taxonomy" id="766498"/>
    <lineage>
        <taxon>Bacteria</taxon>
        <taxon>Bacillati</taxon>
        <taxon>Actinomycetota</taxon>
        <taxon>Actinomycetes</taxon>
        <taxon>Kitasatosporales</taxon>
        <taxon>Streptomycetaceae</taxon>
        <taxon>Streptomyces</taxon>
    </lineage>
</organism>
<dbReference type="Pfam" id="PF12770">
    <property type="entry name" value="CHAT"/>
    <property type="match status" value="1"/>
</dbReference>
<feature type="transmembrane region" description="Helical" evidence="1">
    <location>
        <begin position="60"/>
        <end position="78"/>
    </location>
</feature>
<evidence type="ECO:0000259" key="2">
    <source>
        <dbReference type="Pfam" id="PF12770"/>
    </source>
</evidence>
<comment type="caution">
    <text evidence="3">The sequence shown here is derived from an EMBL/GenBank/DDBJ whole genome shotgun (WGS) entry which is preliminary data.</text>
</comment>
<sequence>MDAAESEVHPWIGLARESASWATDCVTELPATSNTERGALRLRAASAAVRDTLHRMWLKRWADIVSPLVATAPAWWLYPRLGAEIASAYKHGGLLAASPSVLLLCAAVALACALSLALTMEAELRYMRHRQRPPIVLVRAGSLLVPLVVCISLMSAQSARPFPETGMTGSEWARTLAGLLIVSCTFRWLFRRWARRHCLEPLDAVFLRLLPLTVDIGHSARNKAWATRRSAASAVGRLELAAVAAERVFSRRAPLWDIASRRDVRATGLQLAAQIRKHKAPLLRASGGSDFGKVAVSLTALLDAWAAPDWDALLANAPEVPLRSRLRPVVKLLAWDASLAVVITLAVRTLTPKSLDSAGLLCLFVVTTALLNVMGVSSLVRTLRDRPGKLATIETRLTATEGQVSMVLRELRAPKPEKLRVLMLGAASVGDLRVGREQARIRAAVEKALHRDLVELDVHPAATTDHLLDGLTRFRPHVVHFSGHSTQDLIVFEHDIDRRHKGAIVTVKAFARAIAAADEPPLLVLLNSCHSAAQTKHLLETVPFAIGMSDEIGDVDAITYAARFYASVADGQSIYAAHALGQAAVELNGLPDHDLPTLDHAPDVDPRSTFLVKPPQ</sequence>
<reference evidence="4" key="1">
    <citation type="journal article" date="2019" name="Int. J. Syst. Evol. Microbiol.">
        <title>The Global Catalogue of Microorganisms (GCM) 10K type strain sequencing project: providing services to taxonomists for standard genome sequencing and annotation.</title>
        <authorList>
            <consortium name="The Broad Institute Genomics Platform"/>
            <consortium name="The Broad Institute Genome Sequencing Center for Infectious Disease"/>
            <person name="Wu L."/>
            <person name="Ma J."/>
        </authorList>
    </citation>
    <scope>NUCLEOTIDE SEQUENCE [LARGE SCALE GENOMIC DNA]</scope>
    <source>
        <strain evidence="4">JCM 16578</strain>
    </source>
</reference>
<dbReference type="InterPro" id="IPR024983">
    <property type="entry name" value="CHAT_dom"/>
</dbReference>
<keyword evidence="1" id="KW-1133">Transmembrane helix</keyword>
<keyword evidence="4" id="KW-1185">Reference proteome</keyword>
<accession>A0ABP7KRU7</accession>
<keyword evidence="1" id="KW-0812">Transmembrane</keyword>
<proteinExistence type="predicted"/>
<evidence type="ECO:0000313" key="3">
    <source>
        <dbReference type="EMBL" id="GAA3885528.1"/>
    </source>
</evidence>
<feature type="transmembrane region" description="Helical" evidence="1">
    <location>
        <begin position="172"/>
        <end position="190"/>
    </location>
</feature>
<feature type="domain" description="CHAT" evidence="2">
    <location>
        <begin position="356"/>
        <end position="587"/>
    </location>
</feature>
<feature type="transmembrane region" description="Helical" evidence="1">
    <location>
        <begin position="140"/>
        <end position="160"/>
    </location>
</feature>
<evidence type="ECO:0000256" key="1">
    <source>
        <dbReference type="SAM" id="Phobius"/>
    </source>
</evidence>
<feature type="transmembrane region" description="Helical" evidence="1">
    <location>
        <begin position="98"/>
        <end position="119"/>
    </location>
</feature>
<dbReference type="Proteomes" id="UP001501563">
    <property type="component" value="Unassembled WGS sequence"/>
</dbReference>
<feature type="transmembrane region" description="Helical" evidence="1">
    <location>
        <begin position="357"/>
        <end position="380"/>
    </location>
</feature>
<gene>
    <name evidence="3" type="ORF">GCM10022207_61090</name>
</gene>
<name>A0ABP7KRU7_9ACTN</name>
<protein>
    <recommendedName>
        <fullName evidence="2">CHAT domain-containing protein</fullName>
    </recommendedName>
</protein>
<dbReference type="RefSeq" id="WP_345552629.1">
    <property type="nucleotide sequence ID" value="NZ_BAAAZA010000021.1"/>
</dbReference>
<evidence type="ECO:0000313" key="4">
    <source>
        <dbReference type="Proteomes" id="UP001501563"/>
    </source>
</evidence>